<organism evidence="1 3">
    <name type="scientific">Penicillium nalgiovense</name>
    <dbReference type="NCBI Taxonomy" id="60175"/>
    <lineage>
        <taxon>Eukaryota</taxon>
        <taxon>Fungi</taxon>
        <taxon>Dikarya</taxon>
        <taxon>Ascomycota</taxon>
        <taxon>Pezizomycotina</taxon>
        <taxon>Eurotiomycetes</taxon>
        <taxon>Eurotiomycetidae</taxon>
        <taxon>Eurotiales</taxon>
        <taxon>Aspergillaceae</taxon>
        <taxon>Penicillium</taxon>
    </lineage>
</organism>
<evidence type="ECO:0000313" key="2">
    <source>
        <dbReference type="EMBL" id="OQE49105.1"/>
    </source>
</evidence>
<evidence type="ECO:0000313" key="3">
    <source>
        <dbReference type="Proteomes" id="UP000191691"/>
    </source>
</evidence>
<evidence type="ECO:0000313" key="1">
    <source>
        <dbReference type="EMBL" id="OQE34615.1"/>
    </source>
</evidence>
<sequence>MDGQWEDVTEDIRDEIQVLWSSDFGYNWETEWRA</sequence>
<accession>A0A1V6U830</accession>
<proteinExistence type="predicted"/>
<dbReference type="EMBL" id="MOOB01000549">
    <property type="protein sequence ID" value="OQE49105.1"/>
    <property type="molecule type" value="Genomic_DNA"/>
</dbReference>
<reference evidence="1" key="1">
    <citation type="submission" date="2016-10" db="EMBL/GenBank/DDBJ databases">
        <title>Uncovering the secondary metabolism of Penicillium species provides insights into the evolution of 6-MSA pathways.</title>
        <authorList>
            <person name="Nielsen J.C."/>
            <person name="Nielsen J."/>
        </authorList>
    </citation>
    <scope>NUCLEOTIDE SEQUENCE [LARGE SCALE GENOMIC DNA]</scope>
    <source>
        <strain evidence="1">IBT 13039</strain>
    </source>
</reference>
<name>A0A1V6U830_PENNA</name>
<reference evidence="3" key="2">
    <citation type="journal article" date="2017" name="Nat. Microbiol.">
        <title>Global analysis of biosynthetic gene clusters reveals vast potential of secondary metabolite production in Penicillium species.</title>
        <authorList>
            <person name="Nielsen J.C."/>
            <person name="Grijseels S."/>
            <person name="Prigent S."/>
            <person name="Ji B."/>
            <person name="Dainat J."/>
            <person name="Nielsen K.F."/>
            <person name="Frisvad J.C."/>
            <person name="Workman M."/>
            <person name="Nielsen J."/>
        </authorList>
    </citation>
    <scope>NUCLEOTIDE SEQUENCE [LARGE SCALE GENOMIC DNA]</scope>
    <source>
        <strain evidence="3">IBT 13039</strain>
    </source>
</reference>
<dbReference type="EMBL" id="MOOB01000841">
    <property type="protein sequence ID" value="OQE34615.1"/>
    <property type="molecule type" value="Genomic_DNA"/>
</dbReference>
<dbReference type="AlphaFoldDB" id="A0A1V6U830"/>
<dbReference type="Proteomes" id="UP000191691">
    <property type="component" value="Unassembled WGS sequence"/>
</dbReference>
<comment type="caution">
    <text evidence="1">The sequence shown here is derived from an EMBL/GenBank/DDBJ whole genome shotgun (WGS) entry which is preliminary data.</text>
</comment>
<feature type="non-terminal residue" evidence="1">
    <location>
        <position position="34"/>
    </location>
</feature>
<protein>
    <submittedName>
        <fullName evidence="1">Uncharacterized protein</fullName>
    </submittedName>
</protein>
<dbReference type="OMA" id="KGDWAGH"/>
<keyword evidence="3" id="KW-1185">Reference proteome</keyword>
<dbReference type="STRING" id="60175.A0A1V6U830"/>
<gene>
    <name evidence="2" type="ORF">PENNAL_c0549G09629</name>
    <name evidence="1" type="ORF">PENNAL_c0841G05243</name>
</gene>